<sequence>MGVQYVPIGEIEMSNAAVQSKPGHLKVLAIIVLAFGGLFAVSGTATWLLVAGNLRAEQVTVADDAAAFAGELVDTPWEAWAQADIINHHALEGSGGKTYAQLDRDDPARATVMNGSFLRASLFTSVLAFGVSLLVFGLGVVFIITGEALRRIAVRLESPIGVPPAA</sequence>
<comment type="caution">
    <text evidence="2">The sequence shown here is derived from an EMBL/GenBank/DDBJ whole genome shotgun (WGS) entry which is preliminary data.</text>
</comment>
<feature type="transmembrane region" description="Helical" evidence="1">
    <location>
        <begin position="122"/>
        <end position="145"/>
    </location>
</feature>
<evidence type="ECO:0000313" key="2">
    <source>
        <dbReference type="EMBL" id="GIG39084.1"/>
    </source>
</evidence>
<gene>
    <name evidence="2" type="ORF">Cph01nite_08460</name>
</gene>
<feature type="transmembrane region" description="Helical" evidence="1">
    <location>
        <begin position="27"/>
        <end position="50"/>
    </location>
</feature>
<evidence type="ECO:0000313" key="3">
    <source>
        <dbReference type="Proteomes" id="UP000614741"/>
    </source>
</evidence>
<evidence type="ECO:0000256" key="1">
    <source>
        <dbReference type="SAM" id="Phobius"/>
    </source>
</evidence>
<organism evidence="2 3">
    <name type="scientific">Cellulomonas phragmiteti</name>
    <dbReference type="NCBI Taxonomy" id="478780"/>
    <lineage>
        <taxon>Bacteria</taxon>
        <taxon>Bacillati</taxon>
        <taxon>Actinomycetota</taxon>
        <taxon>Actinomycetes</taxon>
        <taxon>Micrococcales</taxon>
        <taxon>Cellulomonadaceae</taxon>
        <taxon>Cellulomonas</taxon>
    </lineage>
</organism>
<protein>
    <recommendedName>
        <fullName evidence="4">Aromatic ring-opening dioxygenase LigA</fullName>
    </recommendedName>
</protein>
<accession>A0ABQ4DIA9</accession>
<dbReference type="Proteomes" id="UP000614741">
    <property type="component" value="Unassembled WGS sequence"/>
</dbReference>
<keyword evidence="1" id="KW-1133">Transmembrane helix</keyword>
<proteinExistence type="predicted"/>
<evidence type="ECO:0008006" key="4">
    <source>
        <dbReference type="Google" id="ProtNLM"/>
    </source>
</evidence>
<reference evidence="2 3" key="1">
    <citation type="submission" date="2021-01" db="EMBL/GenBank/DDBJ databases">
        <title>Whole genome shotgun sequence of Cellulomonas phragmiteti NBRC 110785.</title>
        <authorList>
            <person name="Komaki H."/>
            <person name="Tamura T."/>
        </authorList>
    </citation>
    <scope>NUCLEOTIDE SEQUENCE [LARGE SCALE GENOMIC DNA]</scope>
    <source>
        <strain evidence="2 3">NBRC 110785</strain>
    </source>
</reference>
<keyword evidence="3" id="KW-1185">Reference proteome</keyword>
<keyword evidence="1" id="KW-0812">Transmembrane</keyword>
<dbReference type="EMBL" id="BONP01000003">
    <property type="protein sequence ID" value="GIG39084.1"/>
    <property type="molecule type" value="Genomic_DNA"/>
</dbReference>
<name>A0ABQ4DIA9_9CELL</name>
<keyword evidence="1" id="KW-0472">Membrane</keyword>